<feature type="binding site" evidence="9">
    <location>
        <position position="157"/>
    </location>
    <ligand>
        <name>substrate</name>
    </ligand>
</feature>
<comment type="similarity">
    <text evidence="9">Belongs to the acetylglutamate kinase family. ArgB subfamily.</text>
</comment>
<comment type="caution">
    <text evidence="11">The sequence shown here is derived from an EMBL/GenBank/DDBJ whole genome shotgun (WGS) entry which is preliminary data.</text>
</comment>
<evidence type="ECO:0000313" key="11">
    <source>
        <dbReference type="EMBL" id="OOP66463.1"/>
    </source>
</evidence>
<evidence type="ECO:0000256" key="9">
    <source>
        <dbReference type="HAMAP-Rule" id="MF_00082"/>
    </source>
</evidence>
<keyword evidence="2 9" id="KW-0055">Arginine biosynthesis</keyword>
<comment type="subcellular location">
    <subcellularLocation>
        <location evidence="9">Cytoplasm</location>
    </subcellularLocation>
</comment>
<gene>
    <name evidence="9" type="primary">argB</name>
    <name evidence="11" type="ORF">BWZ43_20915</name>
</gene>
<dbReference type="InterPro" id="IPR001048">
    <property type="entry name" value="Asp/Glu/Uridylate_kinase"/>
</dbReference>
<feature type="binding site" evidence="9">
    <location>
        <begin position="41"/>
        <end position="42"/>
    </location>
    <ligand>
        <name>substrate</name>
    </ligand>
</feature>
<evidence type="ECO:0000256" key="7">
    <source>
        <dbReference type="ARBA" id="ARBA00022840"/>
    </source>
</evidence>
<keyword evidence="4 9" id="KW-0808">Transferase</keyword>
<keyword evidence="7 9" id="KW-0067">ATP-binding</keyword>
<dbReference type="InterPro" id="IPR004662">
    <property type="entry name" value="AcgluKinase_fam"/>
</dbReference>
<dbReference type="FunFam" id="3.40.1160.10:FF:000004">
    <property type="entry name" value="Acetylglutamate kinase"/>
    <property type="match status" value="1"/>
</dbReference>
<dbReference type="CDD" id="cd04238">
    <property type="entry name" value="AAK_NAGK-like"/>
    <property type="match status" value="1"/>
</dbReference>
<comment type="function">
    <text evidence="9">Catalyzes the ATP-dependent phosphorylation of N-acetyl-L-glutamate.</text>
</comment>
<sequence>MGYLVIKCGGSILEQLPISFFENIVSLMKDQHLKPIIVHGGGPNITQLLTQLEIHSTFHKGLRVTSNEVLNIVEMVLSGSVNKSIVRQIIAAGGMAFGLSGVDGMLLVGKPISSTSELGYVGKIESVNPRFVKLLAEEGAIPVISPIAIDGDGQRWNINGDIAAAAIAKALCAPLYMVSDVPGILKNGQVLSQVSISEVEELLKDETISGGMIPKAQAALECLRSGVEEVVIINGLDENGLINLINGMPIGTKIMEDITCKISQ</sequence>
<feature type="site" description="Transition state stabilizer" evidence="9">
    <location>
        <position position="215"/>
    </location>
</feature>
<accession>A0A8E2I7U1</accession>
<dbReference type="PIRSF" id="PIRSF000728">
    <property type="entry name" value="NAGK"/>
    <property type="match status" value="1"/>
</dbReference>
<dbReference type="EMBL" id="MTLA01000312">
    <property type="protein sequence ID" value="OOP66463.1"/>
    <property type="molecule type" value="Genomic_DNA"/>
</dbReference>
<keyword evidence="3 9" id="KW-0028">Amino-acid biosynthesis</keyword>
<dbReference type="GO" id="GO:0005524">
    <property type="term" value="F:ATP binding"/>
    <property type="evidence" value="ECO:0007669"/>
    <property type="project" value="UniProtKB-UniRule"/>
</dbReference>
<evidence type="ECO:0000256" key="6">
    <source>
        <dbReference type="ARBA" id="ARBA00022777"/>
    </source>
</evidence>
<feature type="site" description="Transition state stabilizer" evidence="9">
    <location>
        <position position="7"/>
    </location>
</feature>
<comment type="catalytic activity">
    <reaction evidence="8 9">
        <text>N-acetyl-L-glutamate + ATP = N-acetyl-L-glutamyl 5-phosphate + ADP</text>
        <dbReference type="Rhea" id="RHEA:14629"/>
        <dbReference type="ChEBI" id="CHEBI:30616"/>
        <dbReference type="ChEBI" id="CHEBI:44337"/>
        <dbReference type="ChEBI" id="CHEBI:57936"/>
        <dbReference type="ChEBI" id="CHEBI:456216"/>
        <dbReference type="EC" id="2.7.2.8"/>
    </reaction>
</comment>
<evidence type="ECO:0000256" key="4">
    <source>
        <dbReference type="ARBA" id="ARBA00022679"/>
    </source>
</evidence>
<feature type="domain" description="Aspartate/glutamate/uridylate kinase" evidence="10">
    <location>
        <begin position="4"/>
        <end position="234"/>
    </location>
</feature>
<evidence type="ECO:0000256" key="8">
    <source>
        <dbReference type="ARBA" id="ARBA00048141"/>
    </source>
</evidence>
<name>A0A8E2I7U1_9BACI</name>
<evidence type="ECO:0000256" key="5">
    <source>
        <dbReference type="ARBA" id="ARBA00022741"/>
    </source>
</evidence>
<dbReference type="AlphaFoldDB" id="A0A8E2I7U1"/>
<organism evidence="11 12">
    <name type="scientific">Heyndrickxia oleronia</name>
    <dbReference type="NCBI Taxonomy" id="38875"/>
    <lineage>
        <taxon>Bacteria</taxon>
        <taxon>Bacillati</taxon>
        <taxon>Bacillota</taxon>
        <taxon>Bacilli</taxon>
        <taxon>Bacillales</taxon>
        <taxon>Bacillaceae</taxon>
        <taxon>Heyndrickxia</taxon>
    </lineage>
</organism>
<dbReference type="NCBIfam" id="TIGR00761">
    <property type="entry name" value="argB"/>
    <property type="match status" value="1"/>
</dbReference>
<keyword evidence="9" id="KW-0963">Cytoplasm</keyword>
<dbReference type="SUPFAM" id="SSF53633">
    <property type="entry name" value="Carbamate kinase-like"/>
    <property type="match status" value="1"/>
</dbReference>
<dbReference type="InterPro" id="IPR036393">
    <property type="entry name" value="AceGlu_kinase-like_sf"/>
</dbReference>
<dbReference type="UniPathway" id="UPA00068">
    <property type="reaction ID" value="UER00107"/>
</dbReference>
<keyword evidence="5 9" id="KW-0547">Nucleotide-binding</keyword>
<dbReference type="HAMAP" id="MF_00082">
    <property type="entry name" value="ArgB"/>
    <property type="match status" value="1"/>
</dbReference>
<proteinExistence type="inferred from homology"/>
<dbReference type="PANTHER" id="PTHR23342:SF0">
    <property type="entry name" value="N-ACETYLGLUTAMATE SYNTHASE, MITOCHONDRIAL"/>
    <property type="match status" value="1"/>
</dbReference>
<dbReference type="GO" id="GO:0042450">
    <property type="term" value="P:L-arginine biosynthetic process via ornithine"/>
    <property type="evidence" value="ECO:0007669"/>
    <property type="project" value="UniProtKB-UniRule"/>
</dbReference>
<keyword evidence="12" id="KW-1185">Reference proteome</keyword>
<dbReference type="EC" id="2.7.2.8" evidence="9"/>
<dbReference type="InterPro" id="IPR037528">
    <property type="entry name" value="ArgB"/>
</dbReference>
<dbReference type="PANTHER" id="PTHR23342">
    <property type="entry name" value="N-ACETYLGLUTAMATE SYNTHASE"/>
    <property type="match status" value="1"/>
</dbReference>
<dbReference type="RefSeq" id="WP_078111110.1">
    <property type="nucleotide sequence ID" value="NZ_CP065424.1"/>
</dbReference>
<evidence type="ECO:0000256" key="1">
    <source>
        <dbReference type="ARBA" id="ARBA00004828"/>
    </source>
</evidence>
<evidence type="ECO:0000256" key="3">
    <source>
        <dbReference type="ARBA" id="ARBA00022605"/>
    </source>
</evidence>
<dbReference type="GO" id="GO:0005737">
    <property type="term" value="C:cytoplasm"/>
    <property type="evidence" value="ECO:0007669"/>
    <property type="project" value="UniProtKB-SubCell"/>
</dbReference>
<evidence type="ECO:0000313" key="12">
    <source>
        <dbReference type="Proteomes" id="UP000189761"/>
    </source>
</evidence>
<dbReference type="GO" id="GO:0003991">
    <property type="term" value="F:acetylglutamate kinase activity"/>
    <property type="evidence" value="ECO:0007669"/>
    <property type="project" value="UniProtKB-UniRule"/>
</dbReference>
<evidence type="ECO:0000259" key="10">
    <source>
        <dbReference type="Pfam" id="PF00696"/>
    </source>
</evidence>
<dbReference type="Gene3D" id="3.40.1160.10">
    <property type="entry name" value="Acetylglutamate kinase-like"/>
    <property type="match status" value="1"/>
</dbReference>
<dbReference type="Proteomes" id="UP000189761">
    <property type="component" value="Unassembled WGS sequence"/>
</dbReference>
<feature type="binding site" evidence="9">
    <location>
        <position position="63"/>
    </location>
    <ligand>
        <name>substrate</name>
    </ligand>
</feature>
<comment type="pathway">
    <text evidence="1 9">Amino-acid biosynthesis; L-arginine biosynthesis; N(2)-acetyl-L-ornithine from L-glutamate: step 2/4.</text>
</comment>
<keyword evidence="6 9" id="KW-0418">Kinase</keyword>
<evidence type="ECO:0000256" key="2">
    <source>
        <dbReference type="ARBA" id="ARBA00022571"/>
    </source>
</evidence>
<protein>
    <recommendedName>
        <fullName evidence="9">Acetylglutamate kinase</fullName>
        <ecNumber evidence="9">2.7.2.8</ecNumber>
    </recommendedName>
    <alternativeName>
        <fullName evidence="9">N-acetyl-L-glutamate 5-phosphotransferase</fullName>
    </alternativeName>
    <alternativeName>
        <fullName evidence="9">NAG kinase</fullName>
        <shortName evidence="9">NAGK</shortName>
    </alternativeName>
</protein>
<dbReference type="Pfam" id="PF00696">
    <property type="entry name" value="AA_kinase"/>
    <property type="match status" value="1"/>
</dbReference>
<reference evidence="11 12" key="1">
    <citation type="submission" date="2017-01" db="EMBL/GenBank/DDBJ databases">
        <title>Draft genome sequence of Bacillus oleronius.</title>
        <authorList>
            <person name="Allam M."/>
        </authorList>
    </citation>
    <scope>NUCLEOTIDE SEQUENCE [LARGE SCALE GENOMIC DNA]</scope>
    <source>
        <strain evidence="11 12">DSM 9356</strain>
    </source>
</reference>